<dbReference type="InterPro" id="IPR000182">
    <property type="entry name" value="GNAT_dom"/>
</dbReference>
<accession>E4TZR3</accession>
<reference evidence="2 3" key="1">
    <citation type="journal article" date="2012" name="Stand. Genomic Sci.">
        <title>Complete genome sequence of the sulfur compounds oxidizing chemolithoautotroph Sulfuricurvum kujiense type strain (YK-1(T)).</title>
        <authorList>
            <person name="Han C."/>
            <person name="Kotsyurbenko O."/>
            <person name="Chertkov O."/>
            <person name="Held B."/>
            <person name="Lapidus A."/>
            <person name="Nolan M."/>
            <person name="Lucas S."/>
            <person name="Hammon N."/>
            <person name="Deshpande S."/>
            <person name="Cheng J.F."/>
            <person name="Tapia R."/>
            <person name="Goodwin L.A."/>
            <person name="Pitluck S."/>
            <person name="Liolios K."/>
            <person name="Pagani I."/>
            <person name="Ivanova N."/>
            <person name="Mavromatis K."/>
            <person name="Mikhailova N."/>
            <person name="Pati A."/>
            <person name="Chen A."/>
            <person name="Palaniappan K."/>
            <person name="Land M."/>
            <person name="Hauser L."/>
            <person name="Chang Y.J."/>
            <person name="Jeffries C.D."/>
            <person name="Brambilla E.M."/>
            <person name="Rohde M."/>
            <person name="Spring S."/>
            <person name="Sikorski J."/>
            <person name="Goker M."/>
            <person name="Woyke T."/>
            <person name="Bristow J."/>
            <person name="Eisen J.A."/>
            <person name="Markowitz V."/>
            <person name="Hugenholtz P."/>
            <person name="Kyrpides N.C."/>
            <person name="Klenk H.P."/>
            <person name="Detter J.C."/>
        </authorList>
    </citation>
    <scope>NUCLEOTIDE SEQUENCE [LARGE SCALE GENOMIC DNA]</scope>
    <source>
        <strain evidence="3">ATCC BAA-921 / DSM 16994 / JCM 11577 / YK-1</strain>
    </source>
</reference>
<dbReference type="Gene3D" id="3.40.630.30">
    <property type="match status" value="1"/>
</dbReference>
<dbReference type="eggNOG" id="COG0456">
    <property type="taxonomic scope" value="Bacteria"/>
</dbReference>
<dbReference type="AlphaFoldDB" id="E4TZR3"/>
<dbReference type="PANTHER" id="PTHR47237:SF2">
    <property type="entry name" value="BLL4206 PROTEIN"/>
    <property type="match status" value="1"/>
</dbReference>
<dbReference type="InterPro" id="IPR052729">
    <property type="entry name" value="Acyl/Acetyltrans_Enzymes"/>
</dbReference>
<dbReference type="Pfam" id="PF13673">
    <property type="entry name" value="Acetyltransf_10"/>
    <property type="match status" value="1"/>
</dbReference>
<dbReference type="KEGG" id="sku:Sulku_1508"/>
<sequence>MFIGWLKYADVAELTKIAEETGWLLDGYHVKLMMMHAPHLCYGAYEEGVLVGAVMAIEFETSAMIKYFMVKPSHQKQGIGRRLFKTLLEVLKEEHPSLYLHANPQLKSFFEGYGFKSVMEVGRYLNVGKVPPFSFTNAQAKELDSGNFDATIRRIDAETFGEDRMEFMLDEMERNSSLKFALPNSFQHSSVINSRGVYLGPWQCREGFEEEAEKMMQGVLYFRGLKKVIADIPLGNQKAVELFEKYHFQQKGVFLHMCYGEPRSIKFENIYAFSL</sequence>
<dbReference type="PANTHER" id="PTHR47237">
    <property type="entry name" value="SLL0310 PROTEIN"/>
    <property type="match status" value="1"/>
</dbReference>
<dbReference type="Proteomes" id="UP000008721">
    <property type="component" value="Chromosome"/>
</dbReference>
<keyword evidence="3" id="KW-1185">Reference proteome</keyword>
<feature type="domain" description="N-acetyltransferase" evidence="1">
    <location>
        <begin position="1"/>
        <end position="136"/>
    </location>
</feature>
<dbReference type="RefSeq" id="WP_013460367.1">
    <property type="nucleotide sequence ID" value="NC_014762.1"/>
</dbReference>
<protein>
    <submittedName>
        <fullName evidence="2">GCN5-related N-acetyltransferase</fullName>
    </submittedName>
</protein>
<dbReference type="STRING" id="709032.Sulku_1508"/>
<proteinExistence type="predicted"/>
<evidence type="ECO:0000259" key="1">
    <source>
        <dbReference type="PROSITE" id="PS51186"/>
    </source>
</evidence>
<evidence type="ECO:0000313" key="3">
    <source>
        <dbReference type="Proteomes" id="UP000008721"/>
    </source>
</evidence>
<organism evidence="2 3">
    <name type="scientific">Sulfuricurvum kujiense (strain ATCC BAA-921 / DSM 16994 / JCM 11577 / YK-1)</name>
    <dbReference type="NCBI Taxonomy" id="709032"/>
    <lineage>
        <taxon>Bacteria</taxon>
        <taxon>Pseudomonadati</taxon>
        <taxon>Campylobacterota</taxon>
        <taxon>Epsilonproteobacteria</taxon>
        <taxon>Campylobacterales</taxon>
        <taxon>Sulfurimonadaceae</taxon>
        <taxon>Sulfuricurvum</taxon>
    </lineage>
</organism>
<dbReference type="InterPro" id="IPR016181">
    <property type="entry name" value="Acyl_CoA_acyltransferase"/>
</dbReference>
<name>E4TZR3_SULKY</name>
<dbReference type="Pfam" id="PF18014">
    <property type="entry name" value="Acetyltransf_18"/>
    <property type="match status" value="1"/>
</dbReference>
<dbReference type="EMBL" id="CP002355">
    <property type="protein sequence ID" value="ADR34170.1"/>
    <property type="molecule type" value="Genomic_DNA"/>
</dbReference>
<gene>
    <name evidence="2" type="ordered locus">Sulku_1508</name>
</gene>
<dbReference type="Gene3D" id="3.40.630.90">
    <property type="match status" value="1"/>
</dbReference>
<evidence type="ECO:0000313" key="2">
    <source>
        <dbReference type="EMBL" id="ADR34170.1"/>
    </source>
</evidence>
<dbReference type="CDD" id="cd04301">
    <property type="entry name" value="NAT_SF"/>
    <property type="match status" value="1"/>
</dbReference>
<dbReference type="OrthoDB" id="5342483at2"/>
<dbReference type="SUPFAM" id="SSF55729">
    <property type="entry name" value="Acyl-CoA N-acyltransferases (Nat)"/>
    <property type="match status" value="1"/>
</dbReference>
<dbReference type="GO" id="GO:0016747">
    <property type="term" value="F:acyltransferase activity, transferring groups other than amino-acyl groups"/>
    <property type="evidence" value="ECO:0007669"/>
    <property type="project" value="InterPro"/>
</dbReference>
<dbReference type="PROSITE" id="PS51186">
    <property type="entry name" value="GNAT"/>
    <property type="match status" value="1"/>
</dbReference>
<dbReference type="HOGENOM" id="CLU_1036848_0_0_7"/>
<dbReference type="InterPro" id="IPR041496">
    <property type="entry name" value="YitH/HolE_GNAT"/>
</dbReference>